<dbReference type="InterPro" id="IPR008250">
    <property type="entry name" value="ATPase_P-typ_transduc_dom_A_sf"/>
</dbReference>
<feature type="transmembrane region" description="Helical" evidence="11">
    <location>
        <begin position="79"/>
        <end position="106"/>
    </location>
</feature>
<keyword evidence="4 11" id="KW-0812">Transmembrane</keyword>
<evidence type="ECO:0000256" key="11">
    <source>
        <dbReference type="RuleBase" id="RU362081"/>
    </source>
</evidence>
<dbReference type="AlphaFoldDB" id="A0A424YHX5"/>
<dbReference type="InterPro" id="IPR051014">
    <property type="entry name" value="Cation_Transport_ATPase_IB"/>
</dbReference>
<comment type="caution">
    <text evidence="13">The sequence shown here is derived from an EMBL/GenBank/DDBJ whole genome shotgun (WGS) entry which is preliminary data.</text>
</comment>
<dbReference type="SFLD" id="SFLDF00027">
    <property type="entry name" value="p-type_atpase"/>
    <property type="match status" value="1"/>
</dbReference>
<dbReference type="GO" id="GO:0016887">
    <property type="term" value="F:ATP hydrolysis activity"/>
    <property type="evidence" value="ECO:0007669"/>
    <property type="project" value="InterPro"/>
</dbReference>
<dbReference type="InterPro" id="IPR027256">
    <property type="entry name" value="P-typ_ATPase_IB"/>
</dbReference>
<dbReference type="SUPFAM" id="SSF56784">
    <property type="entry name" value="HAD-like"/>
    <property type="match status" value="1"/>
</dbReference>
<keyword evidence="11" id="KW-0067">ATP-binding</keyword>
<dbReference type="InterPro" id="IPR023298">
    <property type="entry name" value="ATPase_P-typ_TM_dom_sf"/>
</dbReference>
<keyword evidence="11" id="KW-0547">Nucleotide-binding</keyword>
<dbReference type="SFLD" id="SFLDS00003">
    <property type="entry name" value="Haloacid_Dehalogenase"/>
    <property type="match status" value="1"/>
</dbReference>
<comment type="similarity">
    <text evidence="2 11">Belongs to the cation transport ATPase (P-type) (TC 3.A.3) family. Type IB subfamily.</text>
</comment>
<evidence type="ECO:0000256" key="4">
    <source>
        <dbReference type="ARBA" id="ARBA00022692"/>
    </source>
</evidence>
<feature type="transmembrane region" description="Helical" evidence="11">
    <location>
        <begin position="240"/>
        <end position="259"/>
    </location>
</feature>
<evidence type="ECO:0000259" key="12">
    <source>
        <dbReference type="Pfam" id="PF00122"/>
    </source>
</evidence>
<dbReference type="SUPFAM" id="SSF81665">
    <property type="entry name" value="Calcium ATPase, transmembrane domain M"/>
    <property type="match status" value="1"/>
</dbReference>
<keyword evidence="5 11" id="KW-0479">Metal-binding</keyword>
<dbReference type="InterPro" id="IPR059000">
    <property type="entry name" value="ATPase_P-type_domA"/>
</dbReference>
<dbReference type="Proteomes" id="UP000285138">
    <property type="component" value="Unassembled WGS sequence"/>
</dbReference>
<dbReference type="Gene3D" id="2.70.150.10">
    <property type="entry name" value="Calcium-transporting ATPase, cytoplasmic transduction domain A"/>
    <property type="match status" value="1"/>
</dbReference>
<dbReference type="PANTHER" id="PTHR48085">
    <property type="entry name" value="CADMIUM/ZINC-TRANSPORTING ATPASE HMA2-RELATED"/>
    <property type="match status" value="1"/>
</dbReference>
<evidence type="ECO:0000256" key="10">
    <source>
        <dbReference type="ARBA" id="ARBA00049338"/>
    </source>
</evidence>
<feature type="transmembrane region" description="Helical" evidence="11">
    <location>
        <begin position="265"/>
        <end position="290"/>
    </location>
</feature>
<keyword evidence="8 11" id="KW-0472">Membrane</keyword>
<evidence type="ECO:0000256" key="9">
    <source>
        <dbReference type="ARBA" id="ARBA00039103"/>
    </source>
</evidence>
<comment type="subcellular location">
    <subcellularLocation>
        <location evidence="1">Cell membrane</location>
        <topology evidence="1">Multi-pass membrane protein</topology>
    </subcellularLocation>
</comment>
<dbReference type="InterPro" id="IPR023214">
    <property type="entry name" value="HAD_sf"/>
</dbReference>
<evidence type="ECO:0000256" key="2">
    <source>
        <dbReference type="ARBA" id="ARBA00006024"/>
    </source>
</evidence>
<evidence type="ECO:0000256" key="1">
    <source>
        <dbReference type="ARBA" id="ARBA00004651"/>
    </source>
</evidence>
<dbReference type="EMBL" id="QZAA01000052">
    <property type="protein sequence ID" value="RQD77853.1"/>
    <property type="molecule type" value="Genomic_DNA"/>
</dbReference>
<reference evidence="13 14" key="1">
    <citation type="submission" date="2018-08" db="EMBL/GenBank/DDBJ databases">
        <title>The metabolism and importance of syntrophic acetate oxidation coupled to methane or sulfide production in haloalkaline environments.</title>
        <authorList>
            <person name="Timmers P.H.A."/>
            <person name="Vavourakis C.D."/>
            <person name="Sorokin D.Y."/>
            <person name="Sinninghe Damste J.S."/>
            <person name="Muyzer G."/>
            <person name="Stams A.J.M."/>
            <person name="Plugge C.M."/>
        </authorList>
    </citation>
    <scope>NUCLEOTIDE SEQUENCE [LARGE SCALE GENOMIC DNA]</scope>
    <source>
        <strain evidence="13">MSAO_Bac1</strain>
    </source>
</reference>
<dbReference type="Pfam" id="PF00122">
    <property type="entry name" value="E1-E2_ATPase"/>
    <property type="match status" value="1"/>
</dbReference>
<evidence type="ECO:0000313" key="14">
    <source>
        <dbReference type="Proteomes" id="UP000285138"/>
    </source>
</evidence>
<dbReference type="InterPro" id="IPR023299">
    <property type="entry name" value="ATPase_P-typ_cyto_dom_N"/>
</dbReference>
<feature type="domain" description="P-type ATPase A" evidence="12">
    <location>
        <begin position="124"/>
        <end position="223"/>
    </location>
</feature>
<dbReference type="FunFam" id="2.70.150.10:FF:000002">
    <property type="entry name" value="Copper-transporting ATPase 1, putative"/>
    <property type="match status" value="1"/>
</dbReference>
<dbReference type="SFLD" id="SFLDG00002">
    <property type="entry name" value="C1.7:_P-type_atpase_like"/>
    <property type="match status" value="1"/>
</dbReference>
<dbReference type="Gene3D" id="3.40.1110.10">
    <property type="entry name" value="Calcium-transporting ATPase, cytoplasmic domain N"/>
    <property type="match status" value="1"/>
</dbReference>
<dbReference type="GO" id="GO:0005524">
    <property type="term" value="F:ATP binding"/>
    <property type="evidence" value="ECO:0007669"/>
    <property type="project" value="UniProtKB-UniRule"/>
</dbReference>
<name>A0A424YHX5_9FIRM</name>
<dbReference type="PRINTS" id="PR00941">
    <property type="entry name" value="CDATPASE"/>
</dbReference>
<evidence type="ECO:0000256" key="5">
    <source>
        <dbReference type="ARBA" id="ARBA00022723"/>
    </source>
</evidence>
<gene>
    <name evidence="13" type="ORF">D5R97_01450</name>
</gene>
<dbReference type="InterPro" id="IPR036412">
    <property type="entry name" value="HAD-like_sf"/>
</dbReference>
<dbReference type="GO" id="GO:0046872">
    <property type="term" value="F:metal ion binding"/>
    <property type="evidence" value="ECO:0007669"/>
    <property type="project" value="UniProtKB-KW"/>
</dbReference>
<dbReference type="InterPro" id="IPR044492">
    <property type="entry name" value="P_typ_ATPase_HD_dom"/>
</dbReference>
<feature type="transmembrane region" description="Helical" evidence="11">
    <location>
        <begin position="576"/>
        <end position="596"/>
    </location>
</feature>
<dbReference type="NCBIfam" id="TIGR01525">
    <property type="entry name" value="ATPase-IB_hvy"/>
    <property type="match status" value="1"/>
</dbReference>
<dbReference type="PRINTS" id="PR00119">
    <property type="entry name" value="CATATPASE"/>
</dbReference>
<dbReference type="SUPFAM" id="SSF81653">
    <property type="entry name" value="Calcium ATPase, transduction domain A"/>
    <property type="match status" value="1"/>
</dbReference>
<comment type="catalytic activity">
    <reaction evidence="10">
        <text>Cd(2+)(in) + ATP + H2O = Cd(2+)(out) + ADP + phosphate + H(+)</text>
        <dbReference type="Rhea" id="RHEA:12132"/>
        <dbReference type="ChEBI" id="CHEBI:15377"/>
        <dbReference type="ChEBI" id="CHEBI:15378"/>
        <dbReference type="ChEBI" id="CHEBI:30616"/>
        <dbReference type="ChEBI" id="CHEBI:43474"/>
        <dbReference type="ChEBI" id="CHEBI:48775"/>
        <dbReference type="ChEBI" id="CHEBI:456216"/>
        <dbReference type="EC" id="7.2.2.21"/>
    </reaction>
</comment>
<feature type="transmembrane region" description="Helical" evidence="11">
    <location>
        <begin position="41"/>
        <end position="67"/>
    </location>
</feature>
<evidence type="ECO:0000256" key="6">
    <source>
        <dbReference type="ARBA" id="ARBA00022967"/>
    </source>
</evidence>
<keyword evidence="11" id="KW-1003">Cell membrane</keyword>
<dbReference type="PROSITE" id="PS00154">
    <property type="entry name" value="ATPASE_E1_E2"/>
    <property type="match status" value="1"/>
</dbReference>
<keyword evidence="6" id="KW-1278">Translocase</keyword>
<accession>A0A424YHX5</accession>
<dbReference type="EC" id="7.2.2.21" evidence="9"/>
<dbReference type="InterPro" id="IPR001757">
    <property type="entry name" value="P_typ_ATPase"/>
</dbReference>
<dbReference type="GO" id="GO:0005886">
    <property type="term" value="C:plasma membrane"/>
    <property type="evidence" value="ECO:0007669"/>
    <property type="project" value="UniProtKB-SubCell"/>
</dbReference>
<dbReference type="Pfam" id="PF00702">
    <property type="entry name" value="Hydrolase"/>
    <property type="match status" value="1"/>
</dbReference>
<sequence length="621" mass="66925">MEVISKSQGGKGPSIRLIETLVGITLFILSIIFYRFPATYLWADILAIIAALICGREMVVGAVRGIWAGKFNVAELITLAIIASFIIGEYLVAAEVALIMTLGGYLEERVIDRSQKSIHQLAALIPRKARLTIKGEEKMVPLENIFPGDLVLVKPGEEIPVDGVVEGGNSLVSEGSITGENKPLGKSPGERVFAGSMNLEGALTIKTTQVGRESTLGRMVELTRQALADRPPVIRLVDRFATWFTPAVLTLAFLVYLFSGDLIRAITVLVIMCPCTLVLAIPSALAASLGKSVKNGILPKGGVYLEKVSQVDTVILDKTGTLTFGTPSVVNLVPLNGVSKEELLTRAAVAEKHSSHPLARAIMEEARARNLTVPDPDKVTNLPGQGVAVISQEEEILVKSTRFLKDHLYQPRELILKAALKEEELGRTTFFVAHKGQVLGIISLEDILREDALDSIASLKKIVPRLILLTGDNFPTAYRVAREMGIKEFNAQLLPQGKVQVLKELKEQGRTVAAVGDGINDAPLLAAADVGIVMGDTATSLTLDAGSVVLLKGDLSKLPLFFQIAHKTKRIIKENIIVFAIIYNLAAFFLASFGYLSPLGGAIVHNIGSTAVVLNSMRLVR</sequence>
<dbReference type="CDD" id="cd02079">
    <property type="entry name" value="P-type_ATPase_HM"/>
    <property type="match status" value="1"/>
</dbReference>
<evidence type="ECO:0000256" key="3">
    <source>
        <dbReference type="ARBA" id="ARBA00022539"/>
    </source>
</evidence>
<evidence type="ECO:0000313" key="13">
    <source>
        <dbReference type="EMBL" id="RQD77853.1"/>
    </source>
</evidence>
<evidence type="ECO:0000256" key="8">
    <source>
        <dbReference type="ARBA" id="ARBA00023136"/>
    </source>
</evidence>
<dbReference type="PANTHER" id="PTHR48085:SF5">
    <property type="entry name" value="CADMIUM_ZINC-TRANSPORTING ATPASE HMA4-RELATED"/>
    <property type="match status" value="1"/>
</dbReference>
<protein>
    <recommendedName>
        <fullName evidence="9">Cd(2+)-exporting ATPase</fullName>
        <ecNumber evidence="9">7.2.2.21</ecNumber>
    </recommendedName>
</protein>
<evidence type="ECO:0000256" key="7">
    <source>
        <dbReference type="ARBA" id="ARBA00022989"/>
    </source>
</evidence>
<feature type="transmembrane region" description="Helical" evidence="11">
    <location>
        <begin position="15"/>
        <end position="34"/>
    </location>
</feature>
<dbReference type="Gene3D" id="3.40.50.1000">
    <property type="entry name" value="HAD superfamily/HAD-like"/>
    <property type="match status" value="1"/>
</dbReference>
<keyword evidence="7 11" id="KW-1133">Transmembrane helix</keyword>
<dbReference type="InterPro" id="IPR018303">
    <property type="entry name" value="ATPase_P-typ_P_site"/>
</dbReference>
<dbReference type="GO" id="GO:0008551">
    <property type="term" value="F:P-type cadmium transporter activity"/>
    <property type="evidence" value="ECO:0007669"/>
    <property type="project" value="UniProtKB-EC"/>
</dbReference>
<proteinExistence type="inferred from homology"/>
<dbReference type="NCBIfam" id="TIGR01494">
    <property type="entry name" value="ATPase_P-type"/>
    <property type="match status" value="1"/>
</dbReference>
<keyword evidence="3" id="KW-0104">Cadmium</keyword>
<organism evidence="13 14">
    <name type="scientific">Candidatus Syntrophonatronum acetioxidans</name>
    <dbReference type="NCBI Taxonomy" id="1795816"/>
    <lineage>
        <taxon>Bacteria</taxon>
        <taxon>Bacillati</taxon>
        <taxon>Bacillota</taxon>
        <taxon>Clostridia</taxon>
        <taxon>Eubacteriales</taxon>
        <taxon>Syntrophomonadaceae</taxon>
        <taxon>Candidatus Syntrophonatronum</taxon>
    </lineage>
</organism>